<keyword evidence="2" id="KW-1185">Reference proteome</keyword>
<dbReference type="KEGG" id="daa:AKL17_2963"/>
<dbReference type="AntiFam" id="ANF00041">
    <property type="entry name" value="Antisense to RNaseP"/>
</dbReference>
<dbReference type="PATRIC" id="fig|1335048.3.peg.3078"/>
<gene>
    <name evidence="1" type="ORF">AKL17_2963</name>
</gene>
<proteinExistence type="predicted"/>
<dbReference type="Proteomes" id="UP000076128">
    <property type="component" value="Chromosome"/>
</dbReference>
<reference evidence="1 2" key="1">
    <citation type="submission" date="2015-09" db="EMBL/GenBank/DDBJ databases">
        <title>Complete genome sequence of Defluviimonas alba cai42t isolated from an oilfield in Xinjiang.</title>
        <authorList>
            <person name="Geng S."/>
            <person name="Pan X."/>
            <person name="Wu X."/>
        </authorList>
    </citation>
    <scope>NUCLEOTIDE SEQUENCE [LARGE SCALE GENOMIC DNA]</scope>
    <source>
        <strain evidence="2">cai42</strain>
    </source>
</reference>
<organism evidence="1 2">
    <name type="scientific">Frigidibacter mobilis</name>
    <dbReference type="NCBI Taxonomy" id="1335048"/>
    <lineage>
        <taxon>Bacteria</taxon>
        <taxon>Pseudomonadati</taxon>
        <taxon>Pseudomonadota</taxon>
        <taxon>Alphaproteobacteria</taxon>
        <taxon>Rhodobacterales</taxon>
        <taxon>Paracoccaceae</taxon>
        <taxon>Frigidibacter</taxon>
    </lineage>
</organism>
<evidence type="ECO:0000313" key="1">
    <source>
        <dbReference type="EMBL" id="AMY70197.1"/>
    </source>
</evidence>
<dbReference type="EMBL" id="CP012661">
    <property type="protein sequence ID" value="AMY70197.1"/>
    <property type="molecule type" value="Genomic_DNA"/>
</dbReference>
<name>A0A159Z4R5_9RHOB</name>
<accession>A0A159Z4R5</accession>
<dbReference type="AlphaFoldDB" id="A0A159Z4R5"/>
<evidence type="ECO:0000313" key="2">
    <source>
        <dbReference type="Proteomes" id="UP000076128"/>
    </source>
</evidence>
<protein>
    <submittedName>
        <fullName evidence="1">Uncharacterized protein</fullName>
    </submittedName>
</protein>
<sequence>MACKPDSVRGLAPRPMTIPLAPLLRRGSSCQPGPLGLKRPCGGRLPGLPRARPLFGIAPGGACRAVPVARSAVGSYPTVSPLPARRRCNPLSAGGFFSVALSLGLPRPGVTRHHCFMESGLSSHAPVSLRTLLRTRSSGHPRTVTAMRPLPRRQWGAAHAGRVEPIQNPYGRYTYDFFFLGGARSAGGSGLAHGAAGSARAPPMAALRTCLPVATFRVREAPRSHISKS</sequence>